<comment type="caution">
    <text evidence="2">The sequence shown here is derived from an EMBL/GenBank/DDBJ whole genome shotgun (WGS) entry which is preliminary data.</text>
</comment>
<reference evidence="2" key="1">
    <citation type="submission" date="2019-02" db="EMBL/GenBank/DDBJ databases">
        <authorList>
            <person name="Pothier F.J."/>
        </authorList>
    </citation>
    <scope>NUCLEOTIDE SEQUENCE</scope>
    <source>
        <strain evidence="2">CI-1B</strain>
    </source>
</reference>
<dbReference type="RefSeq" id="WP_139862564.1">
    <property type="nucleotide sequence ID" value="NZ_CAADFC020000022.1"/>
</dbReference>
<dbReference type="InterPro" id="IPR054189">
    <property type="entry name" value="DUF6894"/>
</dbReference>
<sequence length="77" mass="8699">MMRYFFDIRDGKNLYPDEGLDLPNQLAAEVEATDALAALARDAADENKRRDVAIEVRSETTPLFHASLVFQSDRAKQ</sequence>
<dbReference type="Pfam" id="PF21834">
    <property type="entry name" value="DUF6894"/>
    <property type="match status" value="1"/>
</dbReference>
<proteinExistence type="predicted"/>
<dbReference type="EMBL" id="CAADFC020000022">
    <property type="protein sequence ID" value="VIO74852.1"/>
    <property type="molecule type" value="Genomic_DNA"/>
</dbReference>
<gene>
    <name evidence="2" type="ORF">CI1B_56310</name>
</gene>
<protein>
    <recommendedName>
        <fullName evidence="1">DUF6894 domain-containing protein</fullName>
    </recommendedName>
</protein>
<feature type="domain" description="DUF6894" evidence="1">
    <location>
        <begin position="3"/>
        <end position="67"/>
    </location>
</feature>
<accession>A0A508TKH0</accession>
<keyword evidence="3" id="KW-1185">Reference proteome</keyword>
<evidence type="ECO:0000259" key="1">
    <source>
        <dbReference type="Pfam" id="PF21834"/>
    </source>
</evidence>
<name>A0A508TKH0_9BRAD</name>
<evidence type="ECO:0000313" key="3">
    <source>
        <dbReference type="Proteomes" id="UP000328092"/>
    </source>
</evidence>
<evidence type="ECO:0000313" key="2">
    <source>
        <dbReference type="EMBL" id="VIO74852.1"/>
    </source>
</evidence>
<organism evidence="2 3">
    <name type="scientific">Bradyrhizobium ivorense</name>
    <dbReference type="NCBI Taxonomy" id="2511166"/>
    <lineage>
        <taxon>Bacteria</taxon>
        <taxon>Pseudomonadati</taxon>
        <taxon>Pseudomonadota</taxon>
        <taxon>Alphaproteobacteria</taxon>
        <taxon>Hyphomicrobiales</taxon>
        <taxon>Nitrobacteraceae</taxon>
        <taxon>Bradyrhizobium</taxon>
    </lineage>
</organism>
<dbReference type="OrthoDB" id="8094360at2"/>
<dbReference type="Proteomes" id="UP000328092">
    <property type="component" value="Unassembled WGS sequence"/>
</dbReference>
<dbReference type="AlphaFoldDB" id="A0A508TKH0"/>